<dbReference type="Proteomes" id="UP000468327">
    <property type="component" value="Unassembled WGS sequence"/>
</dbReference>
<comment type="caution">
    <text evidence="3">The sequence shown here is derived from an EMBL/GenBank/DDBJ whole genome shotgun (WGS) entry which is preliminary data.</text>
</comment>
<name>A0A6N8IIZ7_9ACTN</name>
<dbReference type="GO" id="GO:0016861">
    <property type="term" value="F:intramolecular oxidoreductase activity, interconverting aldoses and ketoses"/>
    <property type="evidence" value="ECO:0007669"/>
    <property type="project" value="InterPro"/>
</dbReference>
<dbReference type="EMBL" id="WPOC01000019">
    <property type="protein sequence ID" value="MVN15864.1"/>
    <property type="molecule type" value="Genomic_DNA"/>
</dbReference>
<dbReference type="AlphaFoldDB" id="A0A6N8IIZ7"/>
<protein>
    <submittedName>
        <fullName evidence="3">Fucose isomerase</fullName>
    </submittedName>
</protein>
<keyword evidence="1 3" id="KW-0413">Isomerase</keyword>
<dbReference type="SUPFAM" id="SSF53743">
    <property type="entry name" value="FucI/AraA N-terminal and middle domains"/>
    <property type="match status" value="1"/>
</dbReference>
<keyword evidence="2" id="KW-0119">Carbohydrate metabolism</keyword>
<evidence type="ECO:0000256" key="2">
    <source>
        <dbReference type="ARBA" id="ARBA00023277"/>
    </source>
</evidence>
<evidence type="ECO:0000313" key="3">
    <source>
        <dbReference type="EMBL" id="MVN15864.1"/>
    </source>
</evidence>
<reference evidence="3 4" key="1">
    <citation type="submission" date="2019-11" db="EMBL/GenBank/DDBJ databases">
        <title>Whole genome shotgun sequencing (WGS) data from Adlercreutzia equolifaciens ResAG-91, Eggerthella lenta MRI-F36, MRI-F37, MRI-F40, ResAG-49, ResAG-88, ResAG-121, ResAG-145, and Gordonibacter sp. ResAG-5, ResAG-26, ResAG-43, ResAG-50, ResAG-59.</title>
        <authorList>
            <person name="Stoll D.A."/>
            <person name="Danylec N."/>
            <person name="Franz C.M.A.P."/>
            <person name="Huch M."/>
        </authorList>
    </citation>
    <scope>NUCLEOTIDE SEQUENCE [LARGE SCALE GENOMIC DNA]</scope>
    <source>
        <strain evidence="3 4">ResAG-59</strain>
    </source>
</reference>
<evidence type="ECO:0000256" key="1">
    <source>
        <dbReference type="ARBA" id="ARBA00023235"/>
    </source>
</evidence>
<dbReference type="RefSeq" id="WP_157005858.1">
    <property type="nucleotide sequence ID" value="NZ_DBEZYS010000274.1"/>
</dbReference>
<keyword evidence="4" id="KW-1185">Reference proteome</keyword>
<accession>A0A6N8IIZ7</accession>
<proteinExistence type="predicted"/>
<dbReference type="GO" id="GO:0005996">
    <property type="term" value="P:monosaccharide metabolic process"/>
    <property type="evidence" value="ECO:0007669"/>
    <property type="project" value="InterPro"/>
</dbReference>
<organism evidence="3 4">
    <name type="scientific">Gordonibacter urolithinfaciens</name>
    <dbReference type="NCBI Taxonomy" id="1335613"/>
    <lineage>
        <taxon>Bacteria</taxon>
        <taxon>Bacillati</taxon>
        <taxon>Actinomycetota</taxon>
        <taxon>Coriobacteriia</taxon>
        <taxon>Eggerthellales</taxon>
        <taxon>Eggerthellaceae</taxon>
        <taxon>Gordonibacter</taxon>
    </lineage>
</organism>
<dbReference type="GO" id="GO:0005737">
    <property type="term" value="C:cytoplasm"/>
    <property type="evidence" value="ECO:0007669"/>
    <property type="project" value="InterPro"/>
</dbReference>
<dbReference type="InterPro" id="IPR009015">
    <property type="entry name" value="Fucose_isomerase_N/cen_sf"/>
</dbReference>
<gene>
    <name evidence="3" type="ORF">GO738_11010</name>
</gene>
<evidence type="ECO:0000313" key="4">
    <source>
        <dbReference type="Proteomes" id="UP000468327"/>
    </source>
</evidence>
<sequence length="508" mass="56442">MSKSCLDVKLNIKPVFCLFSHKYYYEGPCRMTGGDALQPGFDDVLNAKIVKGVMADLRASCPDDACTLLESAAVTATDDWDIDDGFLEKLMEDDVTADAYFVLTLFGADRVWREFGRKCKKPLIICPNQWNPMKSAYLFNIGAEVYVPYDWPEVSDYLKALRARKALAEANVLLVTRFGDTMALAGADDSFISLEQASATFGTSFRPVNFHELVEQMKPLTAEGNTTTPGRTTPNLTNDDLAELDAYADELISGAEECDISKEHLLNSLKAWKIVNKHLDAHDCSGCAIPCPDLCSTRRLNDEKFTFCLNHQLNNERGIASACKYDIAATLTMMAELCLSGHVPYMANTLPLVESQGSVQWLDQIPEQDRSAIEDTSNLYCVNMSPMMRKVEGVEGPVGPYAIRHFAYDQQFGAVFHRDFNADIGKTVTLARFSGDCRKLLVVKGEIVKGYGYDLHNCNGGFVFRVSDGYRLYKEQAKVGLMLPLVFGDITRELTLLAETLKLEVVSV</sequence>